<evidence type="ECO:0000256" key="6">
    <source>
        <dbReference type="ARBA" id="ARBA00022927"/>
    </source>
</evidence>
<dbReference type="PRINTS" id="PR01651">
    <property type="entry name" value="SECGEXPORT"/>
</dbReference>
<reference evidence="11" key="1">
    <citation type="submission" date="2020-04" db="EMBL/GenBank/DDBJ databases">
        <authorList>
            <person name="Zhang T."/>
        </authorList>
    </citation>
    <scope>NUCLEOTIDE SEQUENCE</scope>
    <source>
        <strain evidence="11">HKST-UBA16</strain>
    </source>
</reference>
<comment type="function">
    <text evidence="10">Involved in protein export. Participates in an early event of protein translocation.</text>
</comment>
<evidence type="ECO:0000256" key="10">
    <source>
        <dbReference type="RuleBase" id="RU365087"/>
    </source>
</evidence>
<keyword evidence="9 10" id="KW-0472">Membrane</keyword>
<name>A0A955KV75_9BACT</name>
<evidence type="ECO:0000313" key="12">
    <source>
        <dbReference type="Proteomes" id="UP000748332"/>
    </source>
</evidence>
<dbReference type="NCBIfam" id="TIGR00810">
    <property type="entry name" value="secG"/>
    <property type="match status" value="1"/>
</dbReference>
<dbReference type="PANTHER" id="PTHR34182:SF1">
    <property type="entry name" value="PROTEIN-EXPORT MEMBRANE PROTEIN SECG"/>
    <property type="match status" value="1"/>
</dbReference>
<dbReference type="GO" id="GO:0015450">
    <property type="term" value="F:protein-transporting ATPase activity"/>
    <property type="evidence" value="ECO:0007669"/>
    <property type="project" value="UniProtKB-UniRule"/>
</dbReference>
<evidence type="ECO:0000256" key="1">
    <source>
        <dbReference type="ARBA" id="ARBA00004651"/>
    </source>
</evidence>
<comment type="similarity">
    <text evidence="2 10">Belongs to the SecG family.</text>
</comment>
<comment type="caution">
    <text evidence="11">The sequence shown here is derived from an EMBL/GenBank/DDBJ whole genome shotgun (WGS) entry which is preliminary data.</text>
</comment>
<dbReference type="Proteomes" id="UP000748332">
    <property type="component" value="Unassembled WGS sequence"/>
</dbReference>
<dbReference type="AlphaFoldDB" id="A0A955KV75"/>
<dbReference type="Pfam" id="PF03840">
    <property type="entry name" value="SecG"/>
    <property type="match status" value="1"/>
</dbReference>
<evidence type="ECO:0000256" key="8">
    <source>
        <dbReference type="ARBA" id="ARBA00023010"/>
    </source>
</evidence>
<evidence type="ECO:0000256" key="2">
    <source>
        <dbReference type="ARBA" id="ARBA00008445"/>
    </source>
</evidence>
<keyword evidence="5 10" id="KW-0812">Transmembrane</keyword>
<dbReference type="GO" id="GO:0009306">
    <property type="term" value="P:protein secretion"/>
    <property type="evidence" value="ECO:0007669"/>
    <property type="project" value="UniProtKB-UniRule"/>
</dbReference>
<gene>
    <name evidence="11" type="primary">secG</name>
    <name evidence="11" type="ORF">KC622_03535</name>
</gene>
<evidence type="ECO:0000256" key="7">
    <source>
        <dbReference type="ARBA" id="ARBA00022989"/>
    </source>
</evidence>
<keyword evidence="8 10" id="KW-0811">Translocation</keyword>
<evidence type="ECO:0000256" key="3">
    <source>
        <dbReference type="ARBA" id="ARBA00022448"/>
    </source>
</evidence>
<evidence type="ECO:0000256" key="4">
    <source>
        <dbReference type="ARBA" id="ARBA00022475"/>
    </source>
</evidence>
<keyword evidence="4 10" id="KW-1003">Cell membrane</keyword>
<feature type="transmembrane region" description="Helical" evidence="10">
    <location>
        <begin position="6"/>
        <end position="26"/>
    </location>
</feature>
<accession>A0A955KV75</accession>
<proteinExistence type="inferred from homology"/>
<feature type="transmembrane region" description="Helical" evidence="10">
    <location>
        <begin position="54"/>
        <end position="74"/>
    </location>
</feature>
<sequence length="77" mass="8393">MSSSTLNILMFIQVVVSVLMIVSILLQNRAEGMGAMFGGSGGEVFRTKRGVEKLLYYATIILAAIFAILSFVIVKYT</sequence>
<organism evidence="11 12">
    <name type="scientific">Candidatus Dojkabacteria bacterium</name>
    <dbReference type="NCBI Taxonomy" id="2099670"/>
    <lineage>
        <taxon>Bacteria</taxon>
        <taxon>Candidatus Dojkabacteria</taxon>
    </lineage>
</organism>
<keyword evidence="6 10" id="KW-0653">Protein transport</keyword>
<dbReference type="GO" id="GO:0005886">
    <property type="term" value="C:plasma membrane"/>
    <property type="evidence" value="ECO:0007669"/>
    <property type="project" value="UniProtKB-SubCell"/>
</dbReference>
<keyword evidence="7 10" id="KW-1133">Transmembrane helix</keyword>
<evidence type="ECO:0000313" key="11">
    <source>
        <dbReference type="EMBL" id="MCA9375377.1"/>
    </source>
</evidence>
<dbReference type="PANTHER" id="PTHR34182">
    <property type="entry name" value="PROTEIN-EXPORT MEMBRANE PROTEIN SECG"/>
    <property type="match status" value="1"/>
</dbReference>
<dbReference type="GO" id="GO:0065002">
    <property type="term" value="P:intracellular protein transmembrane transport"/>
    <property type="evidence" value="ECO:0007669"/>
    <property type="project" value="TreeGrafter"/>
</dbReference>
<comment type="subcellular location">
    <subcellularLocation>
        <location evidence="1 10">Cell membrane</location>
        <topology evidence="1 10">Multi-pass membrane protein</topology>
    </subcellularLocation>
</comment>
<evidence type="ECO:0000256" key="5">
    <source>
        <dbReference type="ARBA" id="ARBA00022692"/>
    </source>
</evidence>
<evidence type="ECO:0000256" key="9">
    <source>
        <dbReference type="ARBA" id="ARBA00023136"/>
    </source>
</evidence>
<reference evidence="11" key="2">
    <citation type="journal article" date="2021" name="Microbiome">
        <title>Successional dynamics and alternative stable states in a saline activated sludge microbial community over 9 years.</title>
        <authorList>
            <person name="Wang Y."/>
            <person name="Ye J."/>
            <person name="Ju F."/>
            <person name="Liu L."/>
            <person name="Boyd J.A."/>
            <person name="Deng Y."/>
            <person name="Parks D.H."/>
            <person name="Jiang X."/>
            <person name="Yin X."/>
            <person name="Woodcroft B.J."/>
            <person name="Tyson G.W."/>
            <person name="Hugenholtz P."/>
            <person name="Polz M.F."/>
            <person name="Zhang T."/>
        </authorList>
    </citation>
    <scope>NUCLEOTIDE SEQUENCE</scope>
    <source>
        <strain evidence="11">HKST-UBA16</strain>
    </source>
</reference>
<protein>
    <recommendedName>
        <fullName evidence="10">Protein-export membrane protein SecG</fullName>
    </recommendedName>
</protein>
<dbReference type="GO" id="GO:0043952">
    <property type="term" value="P:protein transport by the Sec complex"/>
    <property type="evidence" value="ECO:0007669"/>
    <property type="project" value="TreeGrafter"/>
</dbReference>
<dbReference type="EMBL" id="JAGQLM010000161">
    <property type="protein sequence ID" value="MCA9375377.1"/>
    <property type="molecule type" value="Genomic_DNA"/>
</dbReference>
<dbReference type="InterPro" id="IPR004692">
    <property type="entry name" value="SecG"/>
</dbReference>
<keyword evidence="3 10" id="KW-0813">Transport</keyword>